<evidence type="ECO:0000256" key="1">
    <source>
        <dbReference type="SAM" id="MobiDB-lite"/>
    </source>
</evidence>
<feature type="region of interest" description="Disordered" evidence="1">
    <location>
        <begin position="98"/>
        <end position="125"/>
    </location>
</feature>
<proteinExistence type="predicted"/>
<comment type="caution">
    <text evidence="2">The sequence shown here is derived from an EMBL/GenBank/DDBJ whole genome shotgun (WGS) entry which is preliminary data.</text>
</comment>
<organism evidence="2 3">
    <name type="scientific">Porites lobata</name>
    <dbReference type="NCBI Taxonomy" id="104759"/>
    <lineage>
        <taxon>Eukaryota</taxon>
        <taxon>Metazoa</taxon>
        <taxon>Cnidaria</taxon>
        <taxon>Anthozoa</taxon>
        <taxon>Hexacorallia</taxon>
        <taxon>Scleractinia</taxon>
        <taxon>Fungiina</taxon>
        <taxon>Poritidae</taxon>
        <taxon>Porites</taxon>
    </lineage>
</organism>
<dbReference type="Proteomes" id="UP001159405">
    <property type="component" value="Unassembled WGS sequence"/>
</dbReference>
<dbReference type="EMBL" id="CALNXK010000014">
    <property type="protein sequence ID" value="CAH3046198.1"/>
    <property type="molecule type" value="Genomic_DNA"/>
</dbReference>
<accession>A0ABN8N9M1</accession>
<evidence type="ECO:0000313" key="3">
    <source>
        <dbReference type="Proteomes" id="UP001159405"/>
    </source>
</evidence>
<reference evidence="2 3" key="1">
    <citation type="submission" date="2022-05" db="EMBL/GenBank/DDBJ databases">
        <authorList>
            <consortium name="Genoscope - CEA"/>
            <person name="William W."/>
        </authorList>
    </citation>
    <scope>NUCLEOTIDE SEQUENCE [LARGE SCALE GENOMIC DNA]</scope>
</reference>
<evidence type="ECO:0000313" key="2">
    <source>
        <dbReference type="EMBL" id="CAH3046198.1"/>
    </source>
</evidence>
<sequence length="125" mass="14329">MEATISPGRHLKGACSVTRQSGHPNFDCIHLQSVQYPHPFEKPIDLCGESLEERVGGCFNWFSIKQKDVCVAKGQQASELGSPLIFRFPCDKYEERHLLEDPTTETQQDYKTGERNRQGHRKHRC</sequence>
<protein>
    <submittedName>
        <fullName evidence="2">Uncharacterized protein</fullName>
    </submittedName>
</protein>
<name>A0ABN8N9M1_9CNID</name>
<gene>
    <name evidence="2" type="ORF">PLOB_00008423</name>
</gene>
<keyword evidence="3" id="KW-1185">Reference proteome</keyword>